<comment type="caution">
    <text evidence="1">The sequence shown here is derived from an EMBL/GenBank/DDBJ whole genome shotgun (WGS) entry which is preliminary data.</text>
</comment>
<protein>
    <submittedName>
        <fullName evidence="1">Uncharacterized protein</fullName>
    </submittedName>
</protein>
<sequence length="31" mass="3407">SEGGLVHVVSTKSTNGETKLFDSKFSFLYDL</sequence>
<proteinExistence type="predicted"/>
<name>A0A815X521_9BILA</name>
<accession>A0A815X521</accession>
<feature type="non-terminal residue" evidence="1">
    <location>
        <position position="1"/>
    </location>
</feature>
<gene>
    <name evidence="1" type="ORF">ZHD862_LOCUS39324</name>
</gene>
<evidence type="ECO:0000313" key="2">
    <source>
        <dbReference type="Proteomes" id="UP000663864"/>
    </source>
</evidence>
<dbReference type="AlphaFoldDB" id="A0A815X521"/>
<dbReference type="Proteomes" id="UP000663864">
    <property type="component" value="Unassembled WGS sequence"/>
</dbReference>
<dbReference type="EMBL" id="CAJNOT010016815">
    <property type="protein sequence ID" value="CAF1549900.1"/>
    <property type="molecule type" value="Genomic_DNA"/>
</dbReference>
<evidence type="ECO:0000313" key="1">
    <source>
        <dbReference type="EMBL" id="CAF1549900.1"/>
    </source>
</evidence>
<organism evidence="1 2">
    <name type="scientific">Rotaria sordida</name>
    <dbReference type="NCBI Taxonomy" id="392033"/>
    <lineage>
        <taxon>Eukaryota</taxon>
        <taxon>Metazoa</taxon>
        <taxon>Spiralia</taxon>
        <taxon>Gnathifera</taxon>
        <taxon>Rotifera</taxon>
        <taxon>Eurotatoria</taxon>
        <taxon>Bdelloidea</taxon>
        <taxon>Philodinida</taxon>
        <taxon>Philodinidae</taxon>
        <taxon>Rotaria</taxon>
    </lineage>
</organism>
<reference evidence="1" key="1">
    <citation type="submission" date="2021-02" db="EMBL/GenBank/DDBJ databases">
        <authorList>
            <person name="Nowell W R."/>
        </authorList>
    </citation>
    <scope>NUCLEOTIDE SEQUENCE</scope>
</reference>